<dbReference type="PANTHER" id="PTHR10695">
    <property type="entry name" value="DEPHOSPHO-COA KINASE-RELATED"/>
    <property type="match status" value="1"/>
</dbReference>
<reference evidence="7 8" key="1">
    <citation type="submission" date="2023-04" db="EMBL/GenBank/DDBJ databases">
        <title>Draft genome sequence of acteroides sedimenti strain YN3PY1.</title>
        <authorList>
            <person name="Yoshida N."/>
        </authorList>
    </citation>
    <scope>NUCLEOTIDE SEQUENCE [LARGE SCALE GENOMIC DNA]</scope>
    <source>
        <strain evidence="7 8">YN3PY1</strain>
    </source>
</reference>
<evidence type="ECO:0000256" key="1">
    <source>
        <dbReference type="ARBA" id="ARBA00009018"/>
    </source>
</evidence>
<evidence type="ECO:0000256" key="2">
    <source>
        <dbReference type="ARBA" id="ARBA00022741"/>
    </source>
</evidence>
<comment type="catalytic activity">
    <reaction evidence="5">
        <text>3'-dephospho-CoA + ATP = ADP + CoA + H(+)</text>
        <dbReference type="Rhea" id="RHEA:18245"/>
        <dbReference type="ChEBI" id="CHEBI:15378"/>
        <dbReference type="ChEBI" id="CHEBI:30616"/>
        <dbReference type="ChEBI" id="CHEBI:57287"/>
        <dbReference type="ChEBI" id="CHEBI:57328"/>
        <dbReference type="ChEBI" id="CHEBI:456216"/>
        <dbReference type="EC" id="2.7.1.24"/>
    </reaction>
</comment>
<evidence type="ECO:0000313" key="8">
    <source>
        <dbReference type="Proteomes" id="UP001496674"/>
    </source>
</evidence>
<dbReference type="RefSeq" id="WP_353334332.1">
    <property type="nucleotide sequence ID" value="NZ_AP028055.1"/>
</dbReference>
<comment type="function">
    <text evidence="5">Catalyzes the phosphorylation of the 3'-hydroxyl group of dephosphocoenzyme A to form coenzyme A.</text>
</comment>
<evidence type="ECO:0000313" key="7">
    <source>
        <dbReference type="EMBL" id="BEG99134.1"/>
    </source>
</evidence>
<dbReference type="HAMAP" id="MF_00376">
    <property type="entry name" value="Dephospho_CoA_kinase"/>
    <property type="match status" value="1"/>
</dbReference>
<dbReference type="Proteomes" id="UP001496674">
    <property type="component" value="Chromosome"/>
</dbReference>
<dbReference type="CDD" id="cd02022">
    <property type="entry name" value="DPCK"/>
    <property type="match status" value="1"/>
</dbReference>
<keyword evidence="4 5" id="KW-0173">Coenzyme A biosynthesis</keyword>
<organism evidence="7 8">
    <name type="scientific">Bacteroides sedimenti</name>
    <dbReference type="NCBI Taxonomy" id="2136147"/>
    <lineage>
        <taxon>Bacteria</taxon>
        <taxon>Pseudomonadati</taxon>
        <taxon>Bacteroidota</taxon>
        <taxon>Bacteroidia</taxon>
        <taxon>Bacteroidales</taxon>
        <taxon>Bacteroidaceae</taxon>
        <taxon>Bacteroides</taxon>
    </lineage>
</organism>
<dbReference type="SUPFAM" id="SSF52540">
    <property type="entry name" value="P-loop containing nucleoside triphosphate hydrolases"/>
    <property type="match status" value="1"/>
</dbReference>
<name>A0ABN6Z3J8_9BACE</name>
<dbReference type="InterPro" id="IPR027417">
    <property type="entry name" value="P-loop_NTPase"/>
</dbReference>
<comment type="pathway">
    <text evidence="5">Cofactor biosynthesis; coenzyme A biosynthesis; CoA from (R)-pantothenate: step 5/5.</text>
</comment>
<keyword evidence="2 5" id="KW-0547">Nucleotide-binding</keyword>
<proteinExistence type="inferred from homology"/>
<protein>
    <recommendedName>
        <fullName evidence="5 6">Dephospho-CoA kinase</fullName>
        <ecNumber evidence="5 6">2.7.1.24</ecNumber>
    </recommendedName>
    <alternativeName>
        <fullName evidence="5">Dephosphocoenzyme A kinase</fullName>
    </alternativeName>
</protein>
<comment type="similarity">
    <text evidence="1 5">Belongs to the CoaE family.</text>
</comment>
<keyword evidence="5" id="KW-0963">Cytoplasm</keyword>
<evidence type="ECO:0000256" key="3">
    <source>
        <dbReference type="ARBA" id="ARBA00022840"/>
    </source>
</evidence>
<keyword evidence="8" id="KW-1185">Reference proteome</keyword>
<dbReference type="GO" id="GO:0016301">
    <property type="term" value="F:kinase activity"/>
    <property type="evidence" value="ECO:0007669"/>
    <property type="project" value="UniProtKB-KW"/>
</dbReference>
<dbReference type="Pfam" id="PF01121">
    <property type="entry name" value="CoaE"/>
    <property type="match status" value="1"/>
</dbReference>
<keyword evidence="5 7" id="KW-0418">Kinase</keyword>
<dbReference type="InterPro" id="IPR001977">
    <property type="entry name" value="Depp_CoAkinase"/>
</dbReference>
<evidence type="ECO:0000256" key="4">
    <source>
        <dbReference type="ARBA" id="ARBA00022993"/>
    </source>
</evidence>
<dbReference type="Gene3D" id="3.40.50.300">
    <property type="entry name" value="P-loop containing nucleotide triphosphate hydrolases"/>
    <property type="match status" value="1"/>
</dbReference>
<sequence length="195" mass="21640">MTTKIGITGGIGSGKSVVAHLLKVMGVPVYIADDEAKRITSTDAEIRQKLISLLGEEVFAYGVLNKPLLAAYLFSDPQHASIVNGIIHPKVKEDFINWVSQNQHCPFVAIESAILIEAGFTDAVDIVVMVHAPLELRLKRLLRRDFTLSEEQIRNRIQSQMDDEAKRKMADFVIVNDDITPVIPQLITLMNSASF</sequence>
<dbReference type="PROSITE" id="PS51219">
    <property type="entry name" value="DPCK"/>
    <property type="match status" value="1"/>
</dbReference>
<keyword evidence="3 5" id="KW-0067">ATP-binding</keyword>
<evidence type="ECO:0000256" key="5">
    <source>
        <dbReference type="HAMAP-Rule" id="MF_00376"/>
    </source>
</evidence>
<keyword evidence="5" id="KW-0808">Transferase</keyword>
<comment type="subcellular location">
    <subcellularLocation>
        <location evidence="5">Cytoplasm</location>
    </subcellularLocation>
</comment>
<dbReference type="PANTHER" id="PTHR10695:SF46">
    <property type="entry name" value="BIFUNCTIONAL COENZYME A SYNTHASE-RELATED"/>
    <property type="match status" value="1"/>
</dbReference>
<feature type="binding site" evidence="5">
    <location>
        <begin position="12"/>
        <end position="17"/>
    </location>
    <ligand>
        <name>ATP</name>
        <dbReference type="ChEBI" id="CHEBI:30616"/>
    </ligand>
</feature>
<evidence type="ECO:0000256" key="6">
    <source>
        <dbReference type="NCBIfam" id="TIGR00152"/>
    </source>
</evidence>
<accession>A0ABN6Z3J8</accession>
<gene>
    <name evidence="5 7" type="primary">coaE</name>
    <name evidence="7" type="ORF">BSYN_13990</name>
</gene>
<dbReference type="EMBL" id="AP028055">
    <property type="protein sequence ID" value="BEG99134.1"/>
    <property type="molecule type" value="Genomic_DNA"/>
</dbReference>
<dbReference type="NCBIfam" id="TIGR00152">
    <property type="entry name" value="dephospho-CoA kinase"/>
    <property type="match status" value="1"/>
</dbReference>
<dbReference type="EC" id="2.7.1.24" evidence="5 6"/>